<dbReference type="PROSITE" id="PS51462">
    <property type="entry name" value="NUDIX"/>
    <property type="match status" value="1"/>
</dbReference>
<dbReference type="Proteomes" id="UP001296706">
    <property type="component" value="Unassembled WGS sequence"/>
</dbReference>
<dbReference type="SUPFAM" id="SSF55811">
    <property type="entry name" value="Nudix"/>
    <property type="match status" value="1"/>
</dbReference>
<evidence type="ECO:0000256" key="2">
    <source>
        <dbReference type="SAM" id="Phobius"/>
    </source>
</evidence>
<keyword evidence="2" id="KW-0472">Membrane</keyword>
<dbReference type="RefSeq" id="WP_169398565.1">
    <property type="nucleotide sequence ID" value="NZ_BAAAJH010000005.1"/>
</dbReference>
<comment type="caution">
    <text evidence="4">The sequence shown here is derived from an EMBL/GenBank/DDBJ whole genome shotgun (WGS) entry which is preliminary data.</text>
</comment>
<sequence>MHLSQAAATTDSFWPGSLDGWIGILGDSTTFLIAIVGLSLWIRGRNPVVSFALRNDRRRTIGAVLTSRGYGRITTRRACRTAAERLVLGQRALTVATELRWIDETARDHRLPVPVALHGIGGEPSDDLQRLSTAYRAFAHRLKARGLLGGGTAPILAEQADVAARTGEYLMAQAMFAMGTTTADARGSFAIGIPARSTQLRLEHVRIGEGPGQGIDDIAVSHLAERLVFPDTFAETLCRADGIEPMPLPLRGEADRRLLEQRLSGKFFDGTLPSLRGTVRQRDPASGWVRLHLVLAEAAYSAVMATHNVGDRGIGRRRDELSGAARVLTLSCLPVTSDEQIIVVRRSAHVRTGEGQWAVGVNGNLEMRPRFGISLDRDPHGIPDPRLAIVREAAEELGVDLSEQPLEILGISQFDSDQEVAVSILLTACRVSLTAAELAARGRYSHATEGRWESDGAILAVPVPTDIASVESLLRWTLTAPDHQPHLTSALVALTYPRLMEEMNGDADAAHDYLRKLATSSPASSPPPGITEMSSRR</sequence>
<feature type="transmembrane region" description="Helical" evidence="2">
    <location>
        <begin position="20"/>
        <end position="42"/>
    </location>
</feature>
<protein>
    <recommendedName>
        <fullName evidence="3">Nudix hydrolase domain-containing protein</fullName>
    </recommendedName>
</protein>
<feature type="domain" description="Nudix hydrolase" evidence="3">
    <location>
        <begin position="325"/>
        <end position="475"/>
    </location>
</feature>
<dbReference type="Gene3D" id="3.90.79.10">
    <property type="entry name" value="Nucleoside Triphosphate Pyrophosphohydrolase"/>
    <property type="match status" value="1"/>
</dbReference>
<keyword evidence="5" id="KW-1185">Reference proteome</keyword>
<accession>A0ABX1RKP6</accession>
<evidence type="ECO:0000259" key="3">
    <source>
        <dbReference type="PROSITE" id="PS51462"/>
    </source>
</evidence>
<evidence type="ECO:0000313" key="5">
    <source>
        <dbReference type="Proteomes" id="UP001296706"/>
    </source>
</evidence>
<gene>
    <name evidence="4" type="ORF">HF577_25940</name>
</gene>
<feature type="region of interest" description="Disordered" evidence="1">
    <location>
        <begin position="518"/>
        <end position="537"/>
    </location>
</feature>
<keyword evidence="2" id="KW-0812">Transmembrane</keyword>
<proteinExistence type="predicted"/>
<evidence type="ECO:0000313" key="4">
    <source>
        <dbReference type="EMBL" id="NMH80514.1"/>
    </source>
</evidence>
<organism evidence="4 5">
    <name type="scientific">Pseudonocardia xinjiangensis</name>
    <dbReference type="NCBI Taxonomy" id="75289"/>
    <lineage>
        <taxon>Bacteria</taxon>
        <taxon>Bacillati</taxon>
        <taxon>Actinomycetota</taxon>
        <taxon>Actinomycetes</taxon>
        <taxon>Pseudonocardiales</taxon>
        <taxon>Pseudonocardiaceae</taxon>
        <taxon>Pseudonocardia</taxon>
    </lineage>
</organism>
<dbReference type="EMBL" id="JAAXKY010000104">
    <property type="protein sequence ID" value="NMH80514.1"/>
    <property type="molecule type" value="Genomic_DNA"/>
</dbReference>
<dbReference type="InterPro" id="IPR000086">
    <property type="entry name" value="NUDIX_hydrolase_dom"/>
</dbReference>
<evidence type="ECO:0000256" key="1">
    <source>
        <dbReference type="SAM" id="MobiDB-lite"/>
    </source>
</evidence>
<dbReference type="InterPro" id="IPR015797">
    <property type="entry name" value="NUDIX_hydrolase-like_dom_sf"/>
</dbReference>
<keyword evidence="2" id="KW-1133">Transmembrane helix</keyword>
<name>A0ABX1RKP6_9PSEU</name>
<reference evidence="4 5" key="1">
    <citation type="submission" date="2020-04" db="EMBL/GenBank/DDBJ databases">
        <authorList>
            <person name="Klaysubun C."/>
            <person name="Duangmal K."/>
            <person name="Lipun K."/>
        </authorList>
    </citation>
    <scope>NUCLEOTIDE SEQUENCE [LARGE SCALE GENOMIC DNA]</scope>
    <source>
        <strain evidence="4 5">JCM 11839</strain>
    </source>
</reference>